<organism evidence="8 10">
    <name type="scientific">Butyricimonas paravirosa</name>
    <dbReference type="NCBI Taxonomy" id="1472417"/>
    <lineage>
        <taxon>Bacteria</taxon>
        <taxon>Pseudomonadati</taxon>
        <taxon>Bacteroidota</taxon>
        <taxon>Bacteroidia</taxon>
        <taxon>Bacteroidales</taxon>
        <taxon>Odoribacteraceae</taxon>
        <taxon>Butyricimonas</taxon>
    </lineage>
</organism>
<gene>
    <name evidence="9" type="ORF">F1644_09005</name>
    <name evidence="8" type="ORF">GGR15_003800</name>
</gene>
<name>A0A7X6BLR9_9BACT</name>
<accession>A0A7X6BLR9</accession>
<dbReference type="InterPro" id="IPR011990">
    <property type="entry name" value="TPR-like_helical_dom_sf"/>
</dbReference>
<evidence type="ECO:0000313" key="8">
    <source>
        <dbReference type="EMBL" id="NJC20157.1"/>
    </source>
</evidence>
<keyword evidence="3" id="KW-0732">Signal</keyword>
<reference evidence="8 10" key="2">
    <citation type="submission" date="2020-03" db="EMBL/GenBank/DDBJ databases">
        <title>Genomic Encyclopedia of Type Strains, Phase IV (KMG-IV): sequencing the most valuable type-strain genomes for metagenomic binning, comparative biology and taxonomic classification.</title>
        <authorList>
            <person name="Goeker M."/>
        </authorList>
    </citation>
    <scope>NUCLEOTIDE SEQUENCE [LARGE SCALE GENOMIC DNA]</scope>
    <source>
        <strain evidence="8 10">DSM 105722</strain>
    </source>
</reference>
<keyword evidence="4" id="KW-0472">Membrane</keyword>
<evidence type="ECO:0000313" key="11">
    <source>
        <dbReference type="Proteomes" id="UP001302374"/>
    </source>
</evidence>
<evidence type="ECO:0000259" key="7">
    <source>
        <dbReference type="Pfam" id="PF14322"/>
    </source>
</evidence>
<evidence type="ECO:0000259" key="6">
    <source>
        <dbReference type="Pfam" id="PF07980"/>
    </source>
</evidence>
<reference evidence="9 11" key="1">
    <citation type="submission" date="2019-09" db="EMBL/GenBank/DDBJ databases">
        <title>Butyricimonas paravirosa DSM 105722 (=214-4 = JCM 18677 = CCUG 65563).</title>
        <authorList>
            <person name="Le Roy T."/>
            <person name="Cani P.D."/>
        </authorList>
    </citation>
    <scope>NUCLEOTIDE SEQUENCE [LARGE SCALE GENOMIC DNA]</scope>
    <source>
        <strain evidence="9 11">DSM 105722</strain>
    </source>
</reference>
<dbReference type="PROSITE" id="PS51257">
    <property type="entry name" value="PROKAR_LIPOPROTEIN"/>
    <property type="match status" value="1"/>
</dbReference>
<dbReference type="InterPro" id="IPR012944">
    <property type="entry name" value="SusD_RagB_dom"/>
</dbReference>
<dbReference type="Proteomes" id="UP000576368">
    <property type="component" value="Unassembled WGS sequence"/>
</dbReference>
<dbReference type="Pfam" id="PF07980">
    <property type="entry name" value="SusD_RagB"/>
    <property type="match status" value="1"/>
</dbReference>
<protein>
    <submittedName>
        <fullName evidence="9">RagB/SusD family nutrient uptake outer membrane protein</fullName>
    </submittedName>
</protein>
<comment type="similarity">
    <text evidence="2">Belongs to the SusD family.</text>
</comment>
<dbReference type="AlphaFoldDB" id="A0A7X6BLR9"/>
<evidence type="ECO:0000256" key="5">
    <source>
        <dbReference type="ARBA" id="ARBA00023237"/>
    </source>
</evidence>
<dbReference type="EMBL" id="JAATLI010000015">
    <property type="protein sequence ID" value="NJC20157.1"/>
    <property type="molecule type" value="Genomic_DNA"/>
</dbReference>
<dbReference type="Proteomes" id="UP001302374">
    <property type="component" value="Chromosome"/>
</dbReference>
<dbReference type="Pfam" id="PF14322">
    <property type="entry name" value="SusD-like_3"/>
    <property type="match status" value="1"/>
</dbReference>
<evidence type="ECO:0000256" key="4">
    <source>
        <dbReference type="ARBA" id="ARBA00023136"/>
    </source>
</evidence>
<dbReference type="EMBL" id="CP043839">
    <property type="protein sequence ID" value="WOF12393.1"/>
    <property type="molecule type" value="Genomic_DNA"/>
</dbReference>
<sequence>MKKAIEISRKIASIICGIILFTACDDFLDELPSKSTRLPVSTIEQLDAILAKYTDFCEEPNKAALCGHDDYGFPVALYDAQPMFFPGPTQILQSYLWDYENLANGSDVFWGGDGYNKSGEYSKIFRANMVLSCLNDVEGSNEDKARLKAEAHFIRAYSHWNLVNTYSLPYTDATKTEPGIPLKRSTSFEESAGRGTLEDTYKFIESDLQEALKCKTTLIQDGKCKHWRANTAGINGFMARYYLNRNDYTNALKHANDALTEYSTLVDYNTEMGEEDSMGIGINFPTTFEWDANIYTKRIEWKETLYMKFLYSTNVSTLFFPSEDLQDLYDTEHDLRYKYHFTEGVMDMYLCDYPYPVYTFFSMNHIPSGPTTAEMYLIKAESQARLGDYTQAIETVNTLRAKRMVPGKWVKLQANNQTEAIRQILEERRREMPFSQRWFDLRRLNNNEDPNDDIADVTRTFYRISSTAIYDKEEPIIYTLKKNSRKYAFPIRENEIELSNGAMQQNIY</sequence>
<feature type="domain" description="RagB/SusD" evidence="6">
    <location>
        <begin position="373"/>
        <end position="507"/>
    </location>
</feature>
<evidence type="ECO:0000256" key="2">
    <source>
        <dbReference type="ARBA" id="ARBA00006275"/>
    </source>
</evidence>
<dbReference type="RefSeq" id="WP_087422661.1">
    <property type="nucleotide sequence ID" value="NZ_BMPA01000014.1"/>
</dbReference>
<keyword evidence="5" id="KW-0998">Cell outer membrane</keyword>
<evidence type="ECO:0000313" key="9">
    <source>
        <dbReference type="EMBL" id="WOF12393.1"/>
    </source>
</evidence>
<evidence type="ECO:0000313" key="10">
    <source>
        <dbReference type="Proteomes" id="UP000576368"/>
    </source>
</evidence>
<dbReference type="GeneID" id="86891425"/>
<comment type="subcellular location">
    <subcellularLocation>
        <location evidence="1">Cell outer membrane</location>
    </subcellularLocation>
</comment>
<dbReference type="Gene3D" id="1.25.40.390">
    <property type="match status" value="1"/>
</dbReference>
<dbReference type="InterPro" id="IPR033985">
    <property type="entry name" value="SusD-like_N"/>
</dbReference>
<evidence type="ECO:0000256" key="3">
    <source>
        <dbReference type="ARBA" id="ARBA00022729"/>
    </source>
</evidence>
<evidence type="ECO:0000256" key="1">
    <source>
        <dbReference type="ARBA" id="ARBA00004442"/>
    </source>
</evidence>
<dbReference type="GO" id="GO:0009279">
    <property type="term" value="C:cell outer membrane"/>
    <property type="evidence" value="ECO:0007669"/>
    <property type="project" value="UniProtKB-SubCell"/>
</dbReference>
<dbReference type="SUPFAM" id="SSF48452">
    <property type="entry name" value="TPR-like"/>
    <property type="match status" value="1"/>
</dbReference>
<keyword evidence="11" id="KW-1185">Reference proteome</keyword>
<feature type="domain" description="SusD-like N-terminal" evidence="7">
    <location>
        <begin position="27"/>
        <end position="243"/>
    </location>
</feature>
<proteinExistence type="inferred from homology"/>